<dbReference type="Gene3D" id="2.70.98.10">
    <property type="match status" value="1"/>
</dbReference>
<gene>
    <name evidence="2" type="ORF">FB558_3370</name>
</gene>
<evidence type="ECO:0000313" key="3">
    <source>
        <dbReference type="Proteomes" id="UP000315677"/>
    </source>
</evidence>
<dbReference type="InterPro" id="IPR014718">
    <property type="entry name" value="GH-type_carb-bd"/>
</dbReference>
<keyword evidence="3" id="KW-1185">Reference proteome</keyword>
<comment type="caution">
    <text evidence="2">The sequence shown here is derived from an EMBL/GenBank/DDBJ whole genome shotgun (WGS) entry which is preliminary data.</text>
</comment>
<sequence length="315" mass="33619">MSGDGHRLSSPELEVLVDPDRGADIVSVVPTRIGENVLFSSPWSGSPATAAPPPATGNSHVDWHTRYRGGWQVLCPNAGDERQAHGTVWGFHGEAALVPWRVTAAGPSAIACETELTTAPLRLQREITVTGPVLRVAERLTNLAPVALEVHWVQHPAFGHPLIDRGARLAAGATRLLADPTIPGTLLEADAAYDWPVEPVATLPGCDEPRAVFACLTGFRDRAWYTITNPDLDLAVRVTWPARTWPHAWLWQELHAGTGFPWFGRGHACAVEPASTIPGTGTTDGRARGRGVELPPGATRDGDVELTVSGATQAP</sequence>
<dbReference type="AlphaFoldDB" id="A0A543DND2"/>
<dbReference type="InterPro" id="IPR027839">
    <property type="entry name" value="DUF4432"/>
</dbReference>
<dbReference type="GO" id="GO:0003824">
    <property type="term" value="F:catalytic activity"/>
    <property type="evidence" value="ECO:0007669"/>
    <property type="project" value="InterPro"/>
</dbReference>
<dbReference type="Pfam" id="PF14486">
    <property type="entry name" value="DUF4432"/>
    <property type="match status" value="1"/>
</dbReference>
<dbReference type="RefSeq" id="WP_142054531.1">
    <property type="nucleotide sequence ID" value="NZ_VFPA01000002.1"/>
</dbReference>
<dbReference type="Proteomes" id="UP000315677">
    <property type="component" value="Unassembled WGS sequence"/>
</dbReference>
<dbReference type="InterPro" id="IPR011013">
    <property type="entry name" value="Gal_mutarotase_sf_dom"/>
</dbReference>
<proteinExistence type="predicted"/>
<name>A0A543DND2_9PSEU</name>
<reference evidence="2 3" key="1">
    <citation type="submission" date="2019-06" db="EMBL/GenBank/DDBJ databases">
        <title>Sequencing the genomes of 1000 actinobacteria strains.</title>
        <authorList>
            <person name="Klenk H.-P."/>
        </authorList>
    </citation>
    <scope>NUCLEOTIDE SEQUENCE [LARGE SCALE GENOMIC DNA]</scope>
    <source>
        <strain evidence="2 3">DSM 45301</strain>
    </source>
</reference>
<accession>A0A543DND2</accession>
<dbReference type="GO" id="GO:0030246">
    <property type="term" value="F:carbohydrate binding"/>
    <property type="evidence" value="ECO:0007669"/>
    <property type="project" value="InterPro"/>
</dbReference>
<dbReference type="OrthoDB" id="2528227at2"/>
<evidence type="ECO:0000313" key="2">
    <source>
        <dbReference type="EMBL" id="TQM10847.1"/>
    </source>
</evidence>
<dbReference type="GO" id="GO:0005975">
    <property type="term" value="P:carbohydrate metabolic process"/>
    <property type="evidence" value="ECO:0007669"/>
    <property type="project" value="InterPro"/>
</dbReference>
<organism evidence="2 3">
    <name type="scientific">Pseudonocardia kunmingensis</name>
    <dbReference type="NCBI Taxonomy" id="630975"/>
    <lineage>
        <taxon>Bacteria</taxon>
        <taxon>Bacillati</taxon>
        <taxon>Actinomycetota</taxon>
        <taxon>Actinomycetes</taxon>
        <taxon>Pseudonocardiales</taxon>
        <taxon>Pseudonocardiaceae</taxon>
        <taxon>Pseudonocardia</taxon>
    </lineage>
</organism>
<evidence type="ECO:0000256" key="1">
    <source>
        <dbReference type="SAM" id="MobiDB-lite"/>
    </source>
</evidence>
<feature type="region of interest" description="Disordered" evidence="1">
    <location>
        <begin position="274"/>
        <end position="315"/>
    </location>
</feature>
<dbReference type="EMBL" id="VFPA01000002">
    <property type="protein sequence ID" value="TQM10847.1"/>
    <property type="molecule type" value="Genomic_DNA"/>
</dbReference>
<protein>
    <submittedName>
        <fullName evidence="2">Uncharacterized protein DUF4432</fullName>
    </submittedName>
</protein>
<dbReference type="CDD" id="cd01081">
    <property type="entry name" value="Aldose_epim"/>
    <property type="match status" value="1"/>
</dbReference>
<dbReference type="SUPFAM" id="SSF74650">
    <property type="entry name" value="Galactose mutarotase-like"/>
    <property type="match status" value="1"/>
</dbReference>